<dbReference type="EMBL" id="BLXT01006232">
    <property type="protein sequence ID" value="GFO30259.1"/>
    <property type="molecule type" value="Genomic_DNA"/>
</dbReference>
<name>A0AAV4CCE2_9GAST</name>
<accession>A0AAV4CCE2</accession>
<dbReference type="Pfam" id="PF12022">
    <property type="entry name" value="COG2_C"/>
    <property type="match status" value="1"/>
</dbReference>
<evidence type="ECO:0000256" key="1">
    <source>
        <dbReference type="SAM" id="MobiDB-lite"/>
    </source>
</evidence>
<dbReference type="PANTHER" id="PTHR12961">
    <property type="entry name" value="CONSERVED OLIGOMERIC GOLGI COMPLEX COMPONENT 2"/>
    <property type="match status" value="1"/>
</dbReference>
<reference evidence="3 4" key="1">
    <citation type="journal article" date="2021" name="Elife">
        <title>Chloroplast acquisition without the gene transfer in kleptoplastic sea slugs, Plakobranchus ocellatus.</title>
        <authorList>
            <person name="Maeda T."/>
            <person name="Takahashi S."/>
            <person name="Yoshida T."/>
            <person name="Shimamura S."/>
            <person name="Takaki Y."/>
            <person name="Nagai Y."/>
            <person name="Toyoda A."/>
            <person name="Suzuki Y."/>
            <person name="Arimoto A."/>
            <person name="Ishii H."/>
            <person name="Satoh N."/>
            <person name="Nishiyama T."/>
            <person name="Hasebe M."/>
            <person name="Maruyama T."/>
            <person name="Minagawa J."/>
            <person name="Obokata J."/>
            <person name="Shigenobu S."/>
        </authorList>
    </citation>
    <scope>NUCLEOTIDE SEQUENCE [LARGE SCALE GENOMIC DNA]</scope>
</reference>
<feature type="region of interest" description="Disordered" evidence="1">
    <location>
        <begin position="49"/>
        <end position="95"/>
    </location>
</feature>
<keyword evidence="4" id="KW-1185">Reference proteome</keyword>
<dbReference type="GO" id="GO:0016020">
    <property type="term" value="C:membrane"/>
    <property type="evidence" value="ECO:0007669"/>
    <property type="project" value="InterPro"/>
</dbReference>
<feature type="compositionally biased region" description="Polar residues" evidence="1">
    <location>
        <begin position="68"/>
        <end position="81"/>
    </location>
</feature>
<dbReference type="GO" id="GO:0017119">
    <property type="term" value="C:Golgi transport complex"/>
    <property type="evidence" value="ECO:0007669"/>
    <property type="project" value="TreeGrafter"/>
</dbReference>
<evidence type="ECO:0000313" key="4">
    <source>
        <dbReference type="Proteomes" id="UP000735302"/>
    </source>
</evidence>
<dbReference type="GO" id="GO:0015031">
    <property type="term" value="P:protein transport"/>
    <property type="evidence" value="ECO:0007669"/>
    <property type="project" value="InterPro"/>
</dbReference>
<sequence length="328" mass="37170">MLWRCLVQCWDEEIYLQALLHRFVKLNIQLLSRFKTWLDEIYQEEVSRKTETMSDTKQRSSTPDRLRNSPSTDASARSTSPVFKASSSSTTETSVQQQPITLGQIVTLMADIENLSQKVSQMFDFHIKPKLVIIGFEKPESVEESLTACVSAICECCPRFWAMVTEDIVKQCSGFLTQVNDIPRLYRRTNKEVPSKPSAYLAGVIKPLSRFCEEHTSLLSEQQKQEFLSQVFSALTQQFCEVTSEVLVSTKKMEDSLRRLKKARGTDKDKEKAGVVTDSDKIRTQIIIDIDSFNSQMETLGLKVTDAEGYSKLEALSKDAKADMTSVS</sequence>
<evidence type="ECO:0000313" key="3">
    <source>
        <dbReference type="EMBL" id="GFO30259.1"/>
    </source>
</evidence>
<dbReference type="Proteomes" id="UP000735302">
    <property type="component" value="Unassembled WGS sequence"/>
</dbReference>
<feature type="domain" description="COG complex component COG2 C-terminal" evidence="2">
    <location>
        <begin position="2"/>
        <end position="290"/>
    </location>
</feature>
<dbReference type="InterPro" id="IPR024603">
    <property type="entry name" value="COG_complex_COG2_C"/>
</dbReference>
<organism evidence="3 4">
    <name type="scientific">Plakobranchus ocellatus</name>
    <dbReference type="NCBI Taxonomy" id="259542"/>
    <lineage>
        <taxon>Eukaryota</taxon>
        <taxon>Metazoa</taxon>
        <taxon>Spiralia</taxon>
        <taxon>Lophotrochozoa</taxon>
        <taxon>Mollusca</taxon>
        <taxon>Gastropoda</taxon>
        <taxon>Heterobranchia</taxon>
        <taxon>Euthyneura</taxon>
        <taxon>Panpulmonata</taxon>
        <taxon>Sacoglossa</taxon>
        <taxon>Placobranchoidea</taxon>
        <taxon>Plakobranchidae</taxon>
        <taxon>Plakobranchus</taxon>
    </lineage>
</organism>
<dbReference type="AlphaFoldDB" id="A0AAV4CCE2"/>
<dbReference type="PANTHER" id="PTHR12961:SF0">
    <property type="entry name" value="CONSERVED OLIGOMERIC GOLGI COMPLEX SUBUNIT 2"/>
    <property type="match status" value="1"/>
</dbReference>
<dbReference type="InterPro" id="IPR009316">
    <property type="entry name" value="COG2"/>
</dbReference>
<dbReference type="GO" id="GO:0006891">
    <property type="term" value="P:intra-Golgi vesicle-mediated transport"/>
    <property type="evidence" value="ECO:0007669"/>
    <property type="project" value="TreeGrafter"/>
</dbReference>
<protein>
    <submittedName>
        <fullName evidence="3">Conserved oligomeric Golgi complex subunit 2</fullName>
    </submittedName>
</protein>
<feature type="compositionally biased region" description="Basic and acidic residues" evidence="1">
    <location>
        <begin position="49"/>
        <end position="67"/>
    </location>
</feature>
<gene>
    <name evidence="3" type="ORF">PoB_005676400</name>
</gene>
<evidence type="ECO:0000259" key="2">
    <source>
        <dbReference type="Pfam" id="PF12022"/>
    </source>
</evidence>
<comment type="caution">
    <text evidence="3">The sequence shown here is derived from an EMBL/GenBank/DDBJ whole genome shotgun (WGS) entry which is preliminary data.</text>
</comment>
<proteinExistence type="predicted"/>
<dbReference type="GO" id="GO:0007030">
    <property type="term" value="P:Golgi organization"/>
    <property type="evidence" value="ECO:0007669"/>
    <property type="project" value="InterPro"/>
</dbReference>